<comment type="caution">
    <text evidence="1">The sequence shown here is derived from an EMBL/GenBank/DDBJ whole genome shotgun (WGS) entry which is preliminary data.</text>
</comment>
<dbReference type="Proteomes" id="UP000790709">
    <property type="component" value="Unassembled WGS sequence"/>
</dbReference>
<accession>A0ACB8B6W6</accession>
<keyword evidence="2" id="KW-1185">Reference proteome</keyword>
<dbReference type="EMBL" id="MU266568">
    <property type="protein sequence ID" value="KAH7920623.1"/>
    <property type="molecule type" value="Genomic_DNA"/>
</dbReference>
<evidence type="ECO:0000313" key="2">
    <source>
        <dbReference type="Proteomes" id="UP000790709"/>
    </source>
</evidence>
<evidence type="ECO:0000313" key="1">
    <source>
        <dbReference type="EMBL" id="KAH7920623.1"/>
    </source>
</evidence>
<organism evidence="1 2">
    <name type="scientific">Leucogyrophana mollusca</name>
    <dbReference type="NCBI Taxonomy" id="85980"/>
    <lineage>
        <taxon>Eukaryota</taxon>
        <taxon>Fungi</taxon>
        <taxon>Dikarya</taxon>
        <taxon>Basidiomycota</taxon>
        <taxon>Agaricomycotina</taxon>
        <taxon>Agaricomycetes</taxon>
        <taxon>Agaricomycetidae</taxon>
        <taxon>Boletales</taxon>
        <taxon>Boletales incertae sedis</taxon>
        <taxon>Leucogyrophana</taxon>
    </lineage>
</organism>
<proteinExistence type="predicted"/>
<reference evidence="1" key="1">
    <citation type="journal article" date="2021" name="New Phytol.">
        <title>Evolutionary innovations through gain and loss of genes in the ectomycorrhizal Boletales.</title>
        <authorList>
            <person name="Wu G."/>
            <person name="Miyauchi S."/>
            <person name="Morin E."/>
            <person name="Kuo A."/>
            <person name="Drula E."/>
            <person name="Varga T."/>
            <person name="Kohler A."/>
            <person name="Feng B."/>
            <person name="Cao Y."/>
            <person name="Lipzen A."/>
            <person name="Daum C."/>
            <person name="Hundley H."/>
            <person name="Pangilinan J."/>
            <person name="Johnson J."/>
            <person name="Barry K."/>
            <person name="LaButti K."/>
            <person name="Ng V."/>
            <person name="Ahrendt S."/>
            <person name="Min B."/>
            <person name="Choi I.G."/>
            <person name="Park H."/>
            <person name="Plett J.M."/>
            <person name="Magnuson J."/>
            <person name="Spatafora J.W."/>
            <person name="Nagy L.G."/>
            <person name="Henrissat B."/>
            <person name="Grigoriev I.V."/>
            <person name="Yang Z.L."/>
            <person name="Xu J."/>
            <person name="Martin F.M."/>
        </authorList>
    </citation>
    <scope>NUCLEOTIDE SEQUENCE</scope>
    <source>
        <strain evidence="1">KUC20120723A-06</strain>
    </source>
</reference>
<name>A0ACB8B6W6_9AGAM</name>
<gene>
    <name evidence="1" type="ORF">BV22DRAFT_1039626</name>
</gene>
<sequence length="676" mass="72134">MTDAQEEGAVGEGTLNPFEEAEEWGEEDENYEDEDYEEEEDEAEEIARRLKEQLWADISKAQADRANAAAASQAATPGPIAGASPPPVPPSAAAVYAPSKKEEAALKTMKGILDLVGGDSLARATLASAIIPGAGNENVLDVLHRTVALGTIPKDLAKSLSTILVSLARSDALFATLRHSNASAIQLDKGKRKRDESEEERRQTESRALKRPNASHYDLQRQITEAVRIVSSALSAETLSGRPLDPSIIASIQLQLHQIFLFAVTSSAAGGHEMNALQEISGLIQVVGVLSGIQIGPTTEPRNPNLPITAQQPGHSAYPPRPWIPPGGDAPHVPFSDIGTAVYPCLVPTCRKTFARLYSLRAHQRVHAVHRPYRCYVCPASFARNHDLKRHAKLHDKKAWQCAGCDKMFSRRDAIKRHKNSSAARGGKGEVCVNAAIKEVELDKQADEEVVKEGRRAKMWSDIVTNHGSSVPGYSGYAEEGGFEEGEVQSEIIGSVQAAVLGLHSTLQAHVSSALGTTSGQTGHPLHLDPAGGQATLASVIARAQLNMPTQVVRQQEGESGALPSGVLDPSLVPPADDMPTNDGATVESAESYPQRNQPTATSSAPMLSLYGLSEEQARLLEQAIANAASAAQAQAEAEAAMEEEEEGYDEDEEGDEEPDDNQDLGESGVMSGIVA</sequence>
<protein>
    <submittedName>
        <fullName evidence="1">Uncharacterized protein</fullName>
    </submittedName>
</protein>